<name>A0A8J4Y4F0_CHIOP</name>
<keyword evidence="2" id="KW-1185">Reference proteome</keyword>
<dbReference type="EMBL" id="JACEEZ010013560">
    <property type="protein sequence ID" value="KAG0720013.1"/>
    <property type="molecule type" value="Genomic_DNA"/>
</dbReference>
<comment type="caution">
    <text evidence="1">The sequence shown here is derived from an EMBL/GenBank/DDBJ whole genome shotgun (WGS) entry which is preliminary data.</text>
</comment>
<reference evidence="1" key="1">
    <citation type="submission" date="2020-07" db="EMBL/GenBank/DDBJ databases">
        <title>The High-quality genome of the commercially important snow crab, Chionoecetes opilio.</title>
        <authorList>
            <person name="Jeong J.-H."/>
            <person name="Ryu S."/>
        </authorList>
    </citation>
    <scope>NUCLEOTIDE SEQUENCE</scope>
    <source>
        <strain evidence="1">MADBK_172401_WGS</strain>
        <tissue evidence="1">Digestive gland</tissue>
    </source>
</reference>
<protein>
    <submittedName>
        <fullName evidence="1">Uncharacterized protein</fullName>
    </submittedName>
</protein>
<evidence type="ECO:0000313" key="1">
    <source>
        <dbReference type="EMBL" id="KAG0720013.1"/>
    </source>
</evidence>
<dbReference type="AlphaFoldDB" id="A0A8J4Y4F0"/>
<accession>A0A8J4Y4F0</accession>
<sequence>MKQTVMASVTNAALEDIQLGRKLTDEAIVPLLGIIATHTGIAYVEPAVLMTALFPRARLPDLSAEAKALLIVHLGKTEAEWRGALFLHGASYVASQRTTAAASVTWLYQVLSEGPRNWDLWLVFISSLVLQLPFVHTEYIYHCPLAAARHQTPKSSSGTNRTGSECPGVSGLVRVGVPWGLGAQQVRQPGVSPWLASPPRPLRLG</sequence>
<proteinExistence type="predicted"/>
<gene>
    <name evidence="1" type="ORF">GWK47_007020</name>
</gene>
<organism evidence="1 2">
    <name type="scientific">Chionoecetes opilio</name>
    <name type="common">Atlantic snow crab</name>
    <name type="synonym">Cancer opilio</name>
    <dbReference type="NCBI Taxonomy" id="41210"/>
    <lineage>
        <taxon>Eukaryota</taxon>
        <taxon>Metazoa</taxon>
        <taxon>Ecdysozoa</taxon>
        <taxon>Arthropoda</taxon>
        <taxon>Crustacea</taxon>
        <taxon>Multicrustacea</taxon>
        <taxon>Malacostraca</taxon>
        <taxon>Eumalacostraca</taxon>
        <taxon>Eucarida</taxon>
        <taxon>Decapoda</taxon>
        <taxon>Pleocyemata</taxon>
        <taxon>Brachyura</taxon>
        <taxon>Eubrachyura</taxon>
        <taxon>Majoidea</taxon>
        <taxon>Majidae</taxon>
        <taxon>Chionoecetes</taxon>
    </lineage>
</organism>
<dbReference type="Proteomes" id="UP000770661">
    <property type="component" value="Unassembled WGS sequence"/>
</dbReference>
<evidence type="ECO:0000313" key="2">
    <source>
        <dbReference type="Proteomes" id="UP000770661"/>
    </source>
</evidence>